<sequence length="274" mass="30631">MKHLGYSAWVSVNGTPLIEYEAKAEGSKISCWIPSEVGQRFIVHFENLGSLTVAGDLYLDGQSAAGRTAYPRKKTTIDLTGFTSGPTTQKPFIFLKLETTDDDSLLNKTNADLGEIELVIREIIVERDMSFEERKITNYSEGKVHERTKKAIAHRAGLGKEITTGLNTFVKTRTIRDIVTFVFRYRPIGVLRANDIAPPLATSGKRPANDIIDISELTDSEDEGDDEERIAVLQAQLATLQNKQRRRKRIKLDPDVKAEAEDRPRLSGEVIDLT</sequence>
<feature type="domain" description="DUF7918" evidence="2">
    <location>
        <begin position="9"/>
        <end position="198"/>
    </location>
</feature>
<reference evidence="3 4" key="1">
    <citation type="journal article" date="2020" name="ISME J.">
        <title>Uncovering the hidden diversity of litter-decomposition mechanisms in mushroom-forming fungi.</title>
        <authorList>
            <person name="Floudas D."/>
            <person name="Bentzer J."/>
            <person name="Ahren D."/>
            <person name="Johansson T."/>
            <person name="Persson P."/>
            <person name="Tunlid A."/>
        </authorList>
    </citation>
    <scope>NUCLEOTIDE SEQUENCE [LARGE SCALE GENOMIC DNA]</scope>
    <source>
        <strain evidence="3 4">CBS 291.85</strain>
    </source>
</reference>
<dbReference type="PANTHER" id="PTHR36223:SF1">
    <property type="entry name" value="TRANSCRIPTION ELONGATION FACTOR EAF N-TERMINAL DOMAIN-CONTAINING PROTEIN"/>
    <property type="match status" value="1"/>
</dbReference>
<evidence type="ECO:0000313" key="3">
    <source>
        <dbReference type="EMBL" id="KAF5349823.1"/>
    </source>
</evidence>
<feature type="region of interest" description="Disordered" evidence="1">
    <location>
        <begin position="247"/>
        <end position="274"/>
    </location>
</feature>
<comment type="caution">
    <text evidence="3">The sequence shown here is derived from an EMBL/GenBank/DDBJ whole genome shotgun (WGS) entry which is preliminary data.</text>
</comment>
<organism evidence="3 4">
    <name type="scientific">Tetrapyrgos nigripes</name>
    <dbReference type="NCBI Taxonomy" id="182062"/>
    <lineage>
        <taxon>Eukaryota</taxon>
        <taxon>Fungi</taxon>
        <taxon>Dikarya</taxon>
        <taxon>Basidiomycota</taxon>
        <taxon>Agaricomycotina</taxon>
        <taxon>Agaricomycetes</taxon>
        <taxon>Agaricomycetidae</taxon>
        <taxon>Agaricales</taxon>
        <taxon>Marasmiineae</taxon>
        <taxon>Marasmiaceae</taxon>
        <taxon>Tetrapyrgos</taxon>
    </lineage>
</organism>
<feature type="compositionally biased region" description="Basic and acidic residues" evidence="1">
    <location>
        <begin position="251"/>
        <end position="266"/>
    </location>
</feature>
<accession>A0A8H5CZ92</accession>
<dbReference type="AlphaFoldDB" id="A0A8H5CZ92"/>
<dbReference type="PANTHER" id="PTHR36223">
    <property type="entry name" value="BETA-LACTAMASE-TYPE TRANSPEPTIDASE FOLD DOMAIN CONTAINING PROTEIN"/>
    <property type="match status" value="1"/>
</dbReference>
<dbReference type="Pfam" id="PF25534">
    <property type="entry name" value="DUF7918"/>
    <property type="match status" value="1"/>
</dbReference>
<proteinExistence type="predicted"/>
<dbReference type="OrthoDB" id="3364132at2759"/>
<keyword evidence="4" id="KW-1185">Reference proteome</keyword>
<dbReference type="EMBL" id="JAACJM010000079">
    <property type="protein sequence ID" value="KAF5349823.1"/>
    <property type="molecule type" value="Genomic_DNA"/>
</dbReference>
<evidence type="ECO:0000313" key="4">
    <source>
        <dbReference type="Proteomes" id="UP000559256"/>
    </source>
</evidence>
<evidence type="ECO:0000259" key="2">
    <source>
        <dbReference type="Pfam" id="PF25534"/>
    </source>
</evidence>
<protein>
    <recommendedName>
        <fullName evidence="2">DUF7918 domain-containing protein</fullName>
    </recommendedName>
</protein>
<dbReference type="InterPro" id="IPR057678">
    <property type="entry name" value="DUF7918"/>
</dbReference>
<evidence type="ECO:0000256" key="1">
    <source>
        <dbReference type="SAM" id="MobiDB-lite"/>
    </source>
</evidence>
<dbReference type="Proteomes" id="UP000559256">
    <property type="component" value="Unassembled WGS sequence"/>
</dbReference>
<gene>
    <name evidence="3" type="ORF">D9758_010210</name>
</gene>
<name>A0A8H5CZ92_9AGAR</name>